<dbReference type="PANTHER" id="PTHR10509">
    <property type="entry name" value="O-METHYLTRANSFERASE-RELATED"/>
    <property type="match status" value="1"/>
</dbReference>
<evidence type="ECO:0000256" key="1">
    <source>
        <dbReference type="ARBA" id="ARBA00022603"/>
    </source>
</evidence>
<dbReference type="KEGG" id="broo:brsh051_06370"/>
<dbReference type="Proteomes" id="UP001431656">
    <property type="component" value="Chromosome"/>
</dbReference>
<evidence type="ECO:0000313" key="5">
    <source>
        <dbReference type="Proteomes" id="UP001431656"/>
    </source>
</evidence>
<sequence length="213" mass="23004">MSENFLLDQRSVAFAEDYVPAPEDVTTARRNAIASDAPAPSNGVTTALTFLARVLDATAVVEIGTGTGTTGLALFEGMNPKGVLTSIDSEVDWQLEAKQAFRDRKIPTQRFRLISGHPLDVLNNLRDAAYDLVLINADKLEYVEYVAQAERLLRSGGIAVINDALWQGLVADPSDESDESVIIREALTAVQESEMFTSVLIPLGEGLLAAIKN</sequence>
<keyword evidence="5" id="KW-1185">Reference proteome</keyword>
<dbReference type="InterPro" id="IPR002935">
    <property type="entry name" value="SAM_O-MeTrfase"/>
</dbReference>
<dbReference type="GO" id="GO:0032259">
    <property type="term" value="P:methylation"/>
    <property type="evidence" value="ECO:0007669"/>
    <property type="project" value="UniProtKB-KW"/>
</dbReference>
<dbReference type="GO" id="GO:0008171">
    <property type="term" value="F:O-methyltransferase activity"/>
    <property type="evidence" value="ECO:0007669"/>
    <property type="project" value="InterPro"/>
</dbReference>
<dbReference type="GO" id="GO:0008757">
    <property type="term" value="F:S-adenosylmethionine-dependent methyltransferase activity"/>
    <property type="evidence" value="ECO:0007669"/>
    <property type="project" value="TreeGrafter"/>
</dbReference>
<dbReference type="SUPFAM" id="SSF53335">
    <property type="entry name" value="S-adenosyl-L-methionine-dependent methyltransferases"/>
    <property type="match status" value="1"/>
</dbReference>
<accession>A0AAN0K7C3</accession>
<dbReference type="Pfam" id="PF01596">
    <property type="entry name" value="Methyltransf_3"/>
    <property type="match status" value="1"/>
</dbReference>
<gene>
    <name evidence="4" type="ORF">brsh051_06370</name>
</gene>
<name>A0AAN0K7C3_9ACTN</name>
<protein>
    <submittedName>
        <fullName evidence="4">SAM-dependent O-methyltransferase</fullName>
    </submittedName>
</protein>
<dbReference type="Gene3D" id="3.40.50.150">
    <property type="entry name" value="Vaccinia Virus protein VP39"/>
    <property type="match status" value="1"/>
</dbReference>
<evidence type="ECO:0000313" key="4">
    <source>
        <dbReference type="EMBL" id="BEH01356.1"/>
    </source>
</evidence>
<keyword evidence="1" id="KW-0489">Methyltransferase</keyword>
<proteinExistence type="predicted"/>
<dbReference type="InterPro" id="IPR050362">
    <property type="entry name" value="Cation-dep_OMT"/>
</dbReference>
<reference evidence="4" key="1">
    <citation type="journal article" date="2024" name="Int. J. Syst. Evol. Microbiol.">
        <title>Brooklawnia propionicigenes sp. nov., a facultatively anaerobic, propionate-producing bacterium isolated from a methanogenic reactor treating waste from cattle farms.</title>
        <authorList>
            <person name="Akita Y."/>
            <person name="Ueki A."/>
            <person name="Tonouchi A."/>
            <person name="Sugawara Y."/>
            <person name="Honma S."/>
            <person name="Kaku N."/>
            <person name="Ueki K."/>
        </authorList>
    </citation>
    <scope>NUCLEOTIDE SEQUENCE</scope>
    <source>
        <strain evidence="4">SH051</strain>
    </source>
</reference>
<dbReference type="InterPro" id="IPR029063">
    <property type="entry name" value="SAM-dependent_MTases_sf"/>
</dbReference>
<evidence type="ECO:0000256" key="3">
    <source>
        <dbReference type="ARBA" id="ARBA00022691"/>
    </source>
</evidence>
<dbReference type="PROSITE" id="PS51682">
    <property type="entry name" value="SAM_OMT_I"/>
    <property type="match status" value="1"/>
</dbReference>
<evidence type="ECO:0000256" key="2">
    <source>
        <dbReference type="ARBA" id="ARBA00022679"/>
    </source>
</evidence>
<dbReference type="PANTHER" id="PTHR10509:SF85">
    <property type="entry name" value="O-METHYLTRANSFERASE RV1220C-RELATED"/>
    <property type="match status" value="1"/>
</dbReference>
<dbReference type="RefSeq" id="WP_286267504.1">
    <property type="nucleotide sequence ID" value="NZ_AP028056.1"/>
</dbReference>
<dbReference type="AlphaFoldDB" id="A0AAN0K7C3"/>
<keyword evidence="2" id="KW-0808">Transferase</keyword>
<keyword evidence="3" id="KW-0949">S-adenosyl-L-methionine</keyword>
<organism evidence="4 5">
    <name type="scientific">Brooklawnia propionicigenes</name>
    <dbReference type="NCBI Taxonomy" id="3041175"/>
    <lineage>
        <taxon>Bacteria</taxon>
        <taxon>Bacillati</taxon>
        <taxon>Actinomycetota</taxon>
        <taxon>Actinomycetes</taxon>
        <taxon>Propionibacteriales</taxon>
        <taxon>Propionibacteriaceae</taxon>
        <taxon>Brooklawnia</taxon>
    </lineage>
</organism>
<dbReference type="EMBL" id="AP028056">
    <property type="protein sequence ID" value="BEH01356.1"/>
    <property type="molecule type" value="Genomic_DNA"/>
</dbReference>